<dbReference type="OrthoDB" id="5332616at2759"/>
<proteinExistence type="inferred from homology"/>
<dbReference type="PANTHER" id="PTHR43716">
    <property type="entry name" value="D-2-HYDROXYGLUTARATE DEHYDROGENASE, MITOCHONDRIAL"/>
    <property type="match status" value="1"/>
</dbReference>
<reference evidence="11" key="1">
    <citation type="submission" date="2022-07" db="EMBL/GenBank/DDBJ databases">
        <title>Phylogenomic reconstructions and comparative analyses of Kickxellomycotina fungi.</title>
        <authorList>
            <person name="Reynolds N.K."/>
            <person name="Stajich J.E."/>
            <person name="Barry K."/>
            <person name="Grigoriev I.V."/>
            <person name="Crous P."/>
            <person name="Smith M.E."/>
        </authorList>
    </citation>
    <scope>NUCLEOTIDE SEQUENCE</scope>
    <source>
        <strain evidence="11">RSA 861</strain>
    </source>
</reference>
<dbReference type="InterPro" id="IPR051264">
    <property type="entry name" value="FAD-oxidored/transferase_4"/>
</dbReference>
<feature type="compositionally biased region" description="Polar residues" evidence="9">
    <location>
        <begin position="168"/>
        <end position="188"/>
    </location>
</feature>
<dbReference type="Pfam" id="PF02913">
    <property type="entry name" value="FAD-oxidase_C"/>
    <property type="match status" value="1"/>
</dbReference>
<dbReference type="Proteomes" id="UP001150569">
    <property type="component" value="Unassembled WGS sequence"/>
</dbReference>
<evidence type="ECO:0000256" key="1">
    <source>
        <dbReference type="ARBA" id="ARBA00001974"/>
    </source>
</evidence>
<dbReference type="Gene3D" id="3.30.70.2190">
    <property type="match status" value="1"/>
</dbReference>
<dbReference type="InterPro" id="IPR016171">
    <property type="entry name" value="Vanillyl_alc_oxidase_C-sub2"/>
</dbReference>
<dbReference type="SUPFAM" id="SSF56176">
    <property type="entry name" value="FAD-binding/transporter-associated domain-like"/>
    <property type="match status" value="1"/>
</dbReference>
<gene>
    <name evidence="11" type="primary">DLD2_2</name>
    <name evidence="11" type="ORF">IWQ60_003769</name>
</gene>
<sequence length="988" mass="106999">MTESVTSGRSPPASMPTFRQHRTLLTSALTVLENQLQQAQIDLVRLKQAKDDALRDPASFVSKLKKKQLTGLPQAQRVIQVPTIDWVSHLQQHPHNLPQPTSPPKLLYRASRQSIGVYRSIVFNGERSASPDISTASHSVPVTRSATPTPADDRLAEVRAELAAARSLTGTPQPCISPPSADSGSKNVGPTPAAVTPAVSRTTSQSKARWTTSRSNVLTKPTRSSRKRVLGSDDDSFPCNQVACEEDSFDDDFAPGPSYATPTASRVKRRRSRPPAARTASGARVFTSRTSGSLYDRPLAVTDTMNMSDDESTVGPSATVGPTCSQCRTALAANDPCYMCLDCPAGNRIQLCVVCRTASVFSCGSHRASHRLKVTTTQNAAGQPYYHDKDYAVADQVGLVSRASFIGTPLPMPRSVLRVPTATTTTPRRLLSHRGLAASASPGVPTLTSDKYPQLQRDPAYKRLTSADVDHFRSILPEGAVLSTLAPTATTGPGTAVDADELDAYNADWMHKYCGQSQCVLRPKTTDQVSQILAYCHAQRLAVVPQGGNSGLVGGSVPVFDEVVVSMANFNQIRRFDEVSGVLVCDAGCVLETLDHYVADRGYMMPLDLGAKGSCHIGGNVSTNAGGIRYLRYGSLHGSVLGLEVVLPDGTVLDNLSTLRKDSTGYDLKQLFIGAEGTLGIVTGVSIVTPPRPKVQTVAVFGVESYEQVQQAFRLAKANLNEILSACEFWDRSSLDMVLDHNQGNPNVRDPLAAPYPFYVLVETSGFHKDHDDAKMAHYLETVLEQGVVADGVLSENATQMANFWYIRETISEAAVKTGPTYKYDVSIPVPQLYNLVLETQKRLAEQGLYREGVADQPIKLVTGYGHLGDGNLHLNVVAREFTPTVSSALEPFIYEWVGKSSLLKSFSIQVIGTGVSQATELDTECHMVSPSHRGSISAEHGLGLMKAPHLHYSKSPSMIRTMQSIKHLFDPHGIMNPYKYLPKVDKE</sequence>
<feature type="compositionally biased region" description="Polar residues" evidence="9">
    <location>
        <begin position="199"/>
        <end position="222"/>
    </location>
</feature>
<evidence type="ECO:0000256" key="5">
    <source>
        <dbReference type="ARBA" id="ARBA00023002"/>
    </source>
</evidence>
<evidence type="ECO:0000259" key="10">
    <source>
        <dbReference type="PROSITE" id="PS51387"/>
    </source>
</evidence>
<keyword evidence="5 11" id="KW-0560">Oxidoreductase</keyword>
<dbReference type="FunFam" id="3.30.465.10:FF:000001">
    <property type="entry name" value="D-2-hydroxyglutarate dehydrogenase, mitochondrial"/>
    <property type="match status" value="1"/>
</dbReference>
<evidence type="ECO:0000256" key="7">
    <source>
        <dbReference type="ARBA" id="ARBA00051436"/>
    </source>
</evidence>
<dbReference type="EMBL" id="JANBPT010000168">
    <property type="protein sequence ID" value="KAJ1926462.1"/>
    <property type="molecule type" value="Genomic_DNA"/>
</dbReference>
<dbReference type="SUPFAM" id="SSF55103">
    <property type="entry name" value="FAD-linked oxidases, C-terminal domain"/>
    <property type="match status" value="1"/>
</dbReference>
<dbReference type="PANTHER" id="PTHR43716:SF1">
    <property type="entry name" value="D-2-HYDROXYGLUTARATE DEHYDROGENASE, MITOCHONDRIAL"/>
    <property type="match status" value="1"/>
</dbReference>
<dbReference type="Pfam" id="PF01565">
    <property type="entry name" value="FAD_binding_4"/>
    <property type="match status" value="1"/>
</dbReference>
<dbReference type="FunFam" id="3.30.43.10:FF:000002">
    <property type="entry name" value="D-2-hydroxyglutarate dehydrogenase, mitochondrial"/>
    <property type="match status" value="1"/>
</dbReference>
<evidence type="ECO:0000256" key="4">
    <source>
        <dbReference type="ARBA" id="ARBA00022827"/>
    </source>
</evidence>
<evidence type="ECO:0000256" key="9">
    <source>
        <dbReference type="SAM" id="MobiDB-lite"/>
    </source>
</evidence>
<feature type="region of interest" description="Disordered" evidence="9">
    <location>
        <begin position="166"/>
        <end position="237"/>
    </location>
</feature>
<keyword evidence="3" id="KW-0285">Flavoprotein</keyword>
<dbReference type="Gene3D" id="3.30.43.10">
    <property type="entry name" value="Uridine Diphospho-n-acetylenolpyruvylglucosamine Reductase, domain 2"/>
    <property type="match status" value="1"/>
</dbReference>
<accession>A0A9W8DZR0</accession>
<dbReference type="Gene3D" id="3.30.465.10">
    <property type="match status" value="1"/>
</dbReference>
<feature type="coiled-coil region" evidence="8">
    <location>
        <begin position="29"/>
        <end position="56"/>
    </location>
</feature>
<dbReference type="InterPro" id="IPR006094">
    <property type="entry name" value="Oxid_FAD_bind_N"/>
</dbReference>
<evidence type="ECO:0000256" key="3">
    <source>
        <dbReference type="ARBA" id="ARBA00022630"/>
    </source>
</evidence>
<name>A0A9W8DZR0_9FUNG</name>
<evidence type="ECO:0000313" key="12">
    <source>
        <dbReference type="Proteomes" id="UP001150569"/>
    </source>
</evidence>
<comment type="caution">
    <text evidence="11">The sequence shown here is derived from an EMBL/GenBank/DDBJ whole genome shotgun (WGS) entry which is preliminary data.</text>
</comment>
<dbReference type="InterPro" id="IPR004113">
    <property type="entry name" value="FAD-bd_oxidored_4_C"/>
</dbReference>
<comment type="similarity">
    <text evidence="2">Belongs to the FAD-binding oxidoreductase/transferase type 4 family.</text>
</comment>
<feature type="domain" description="FAD-binding PCMH-type" evidence="10">
    <location>
        <begin position="513"/>
        <end position="692"/>
    </location>
</feature>
<dbReference type="FunFam" id="1.10.45.10:FF:000001">
    <property type="entry name" value="D-lactate dehydrogenase mitochondrial"/>
    <property type="match status" value="1"/>
</dbReference>
<dbReference type="InterPro" id="IPR016166">
    <property type="entry name" value="FAD-bd_PCMH"/>
</dbReference>
<feature type="compositionally biased region" description="Polar residues" evidence="9">
    <location>
        <begin position="131"/>
        <end position="148"/>
    </location>
</feature>
<dbReference type="InterPro" id="IPR016164">
    <property type="entry name" value="FAD-linked_Oxase-like_C"/>
</dbReference>
<dbReference type="GO" id="GO:0004458">
    <property type="term" value="F:D-lactate dehydrogenase (cytochrome) activity"/>
    <property type="evidence" value="ECO:0007669"/>
    <property type="project" value="UniProtKB-EC"/>
</dbReference>
<dbReference type="PROSITE" id="PS51387">
    <property type="entry name" value="FAD_PCMH"/>
    <property type="match status" value="1"/>
</dbReference>
<organism evidence="11 12">
    <name type="scientific">Tieghemiomyces parasiticus</name>
    <dbReference type="NCBI Taxonomy" id="78921"/>
    <lineage>
        <taxon>Eukaryota</taxon>
        <taxon>Fungi</taxon>
        <taxon>Fungi incertae sedis</taxon>
        <taxon>Zoopagomycota</taxon>
        <taxon>Kickxellomycotina</taxon>
        <taxon>Dimargaritomycetes</taxon>
        <taxon>Dimargaritales</taxon>
        <taxon>Dimargaritaceae</taxon>
        <taxon>Tieghemiomyces</taxon>
    </lineage>
</organism>
<dbReference type="AlphaFoldDB" id="A0A9W8DZR0"/>
<dbReference type="GO" id="GO:0005739">
    <property type="term" value="C:mitochondrion"/>
    <property type="evidence" value="ECO:0007669"/>
    <property type="project" value="TreeGrafter"/>
</dbReference>
<dbReference type="GO" id="GO:0071949">
    <property type="term" value="F:FAD binding"/>
    <property type="evidence" value="ECO:0007669"/>
    <property type="project" value="InterPro"/>
</dbReference>
<dbReference type="InterPro" id="IPR016169">
    <property type="entry name" value="FAD-bd_PCMH_sub2"/>
</dbReference>
<keyword evidence="4" id="KW-0274">FAD</keyword>
<protein>
    <recommendedName>
        <fullName evidence="6">D-lactate dehydrogenase (cytochrome)</fullName>
        <ecNumber evidence="6">1.1.2.4</ecNumber>
    </recommendedName>
</protein>
<dbReference type="InterPro" id="IPR036318">
    <property type="entry name" value="FAD-bd_PCMH-like_sf"/>
</dbReference>
<feature type="region of interest" description="Disordered" evidence="9">
    <location>
        <begin position="128"/>
        <end position="153"/>
    </location>
</feature>
<evidence type="ECO:0000256" key="2">
    <source>
        <dbReference type="ARBA" id="ARBA00008000"/>
    </source>
</evidence>
<feature type="region of interest" description="Disordered" evidence="9">
    <location>
        <begin position="253"/>
        <end position="285"/>
    </location>
</feature>
<dbReference type="Gene3D" id="3.30.70.2740">
    <property type="match status" value="1"/>
</dbReference>
<keyword evidence="12" id="KW-1185">Reference proteome</keyword>
<evidence type="ECO:0000256" key="6">
    <source>
        <dbReference type="ARBA" id="ARBA00038897"/>
    </source>
</evidence>
<evidence type="ECO:0000313" key="11">
    <source>
        <dbReference type="EMBL" id="KAJ1926462.1"/>
    </source>
</evidence>
<evidence type="ECO:0000256" key="8">
    <source>
        <dbReference type="SAM" id="Coils"/>
    </source>
</evidence>
<comment type="catalytic activity">
    <reaction evidence="7">
        <text>(R)-lactate + 2 Fe(III)-[cytochrome c] = 2 Fe(II)-[cytochrome c] + pyruvate + 2 H(+)</text>
        <dbReference type="Rhea" id="RHEA:13521"/>
        <dbReference type="Rhea" id="RHEA-COMP:10350"/>
        <dbReference type="Rhea" id="RHEA-COMP:14399"/>
        <dbReference type="ChEBI" id="CHEBI:15361"/>
        <dbReference type="ChEBI" id="CHEBI:15378"/>
        <dbReference type="ChEBI" id="CHEBI:16004"/>
        <dbReference type="ChEBI" id="CHEBI:29033"/>
        <dbReference type="ChEBI" id="CHEBI:29034"/>
        <dbReference type="EC" id="1.1.2.4"/>
    </reaction>
</comment>
<feature type="compositionally biased region" description="Low complexity" evidence="9">
    <location>
        <begin position="274"/>
        <end position="284"/>
    </location>
</feature>
<dbReference type="InterPro" id="IPR016167">
    <property type="entry name" value="FAD-bd_PCMH_sub1"/>
</dbReference>
<dbReference type="EC" id="1.1.2.4" evidence="6"/>
<keyword evidence="8" id="KW-0175">Coiled coil</keyword>
<dbReference type="FunFam" id="3.30.70.2190:FF:000001">
    <property type="entry name" value="D-2-hydroxyglutarate dehydrogenase mitochondrial"/>
    <property type="match status" value="1"/>
</dbReference>
<comment type="cofactor">
    <cofactor evidence="1">
        <name>FAD</name>
        <dbReference type="ChEBI" id="CHEBI:57692"/>
    </cofactor>
</comment>
<dbReference type="Gene3D" id="1.10.45.10">
    <property type="entry name" value="Vanillyl-alcohol Oxidase, Chain A, domain 4"/>
    <property type="match status" value="1"/>
</dbReference>